<evidence type="ECO:0000313" key="6">
    <source>
        <dbReference type="Proteomes" id="UP000268321"/>
    </source>
</evidence>
<reference evidence="6" key="1">
    <citation type="journal article" date="2018" name="Nat. Microbiol.">
        <title>Leveraging single-cell genomics to expand the fungal tree of life.</title>
        <authorList>
            <person name="Ahrendt S.R."/>
            <person name="Quandt C.A."/>
            <person name="Ciobanu D."/>
            <person name="Clum A."/>
            <person name="Salamov A."/>
            <person name="Andreopoulos B."/>
            <person name="Cheng J.F."/>
            <person name="Woyke T."/>
            <person name="Pelin A."/>
            <person name="Henrissat B."/>
            <person name="Reynolds N.K."/>
            <person name="Benny G.L."/>
            <person name="Smith M.E."/>
            <person name="James T.Y."/>
            <person name="Grigoriev I.V."/>
        </authorList>
    </citation>
    <scope>NUCLEOTIDE SEQUENCE [LARGE SCALE GENOMIC DNA]</scope>
    <source>
        <strain evidence="6">Baker2002</strain>
    </source>
</reference>
<dbReference type="PANTHER" id="PTHR21100">
    <property type="entry name" value="PREFOLDIN SUBUNIT 4"/>
    <property type="match status" value="1"/>
</dbReference>
<dbReference type="CDD" id="cd23165">
    <property type="entry name" value="Prefoldin_4"/>
    <property type="match status" value="1"/>
</dbReference>
<dbReference type="Proteomes" id="UP000268321">
    <property type="component" value="Unassembled WGS sequence"/>
</dbReference>
<dbReference type="InterPro" id="IPR009053">
    <property type="entry name" value="Prefoldin"/>
</dbReference>
<dbReference type="FunFam" id="1.10.287.370:FF:000005">
    <property type="entry name" value="Prefoldin subunit 4"/>
    <property type="match status" value="1"/>
</dbReference>
<dbReference type="OrthoDB" id="10250441at2759"/>
<protein>
    <recommendedName>
        <fullName evidence="4">Prefoldin subunit 4</fullName>
    </recommendedName>
</protein>
<dbReference type="InterPro" id="IPR002777">
    <property type="entry name" value="PFD_beta-like"/>
</dbReference>
<dbReference type="PANTHER" id="PTHR21100:SF9">
    <property type="entry name" value="PREFOLDIN SUBUNIT 4"/>
    <property type="match status" value="1"/>
</dbReference>
<dbReference type="InterPro" id="IPR016661">
    <property type="entry name" value="PFDN4"/>
</dbReference>
<dbReference type="SUPFAM" id="SSF46579">
    <property type="entry name" value="Prefoldin"/>
    <property type="match status" value="1"/>
</dbReference>
<keyword evidence="6" id="KW-1185">Reference proteome</keyword>
<evidence type="ECO:0000256" key="3">
    <source>
        <dbReference type="ARBA" id="ARBA00024667"/>
    </source>
</evidence>
<dbReference type="Gene3D" id="1.10.287.370">
    <property type="match status" value="1"/>
</dbReference>
<evidence type="ECO:0000313" key="5">
    <source>
        <dbReference type="EMBL" id="RKP30099.1"/>
    </source>
</evidence>
<dbReference type="GO" id="GO:0016272">
    <property type="term" value="C:prefoldin complex"/>
    <property type="evidence" value="ECO:0007669"/>
    <property type="project" value="UniProtKB-UniRule"/>
</dbReference>
<comment type="subunit">
    <text evidence="4">Heterohexamer of two PFD-alpha type and four PFD-beta type subunits.</text>
</comment>
<dbReference type="GO" id="GO:0006457">
    <property type="term" value="P:protein folding"/>
    <property type="evidence" value="ECO:0007669"/>
    <property type="project" value="UniProtKB-UniRule"/>
</dbReference>
<dbReference type="PIRSF" id="PIRSF016477">
    <property type="entry name" value="Prefoldin_subunit_4"/>
    <property type="match status" value="1"/>
</dbReference>
<organism evidence="5 6">
    <name type="scientific">Metschnikowia bicuspidata</name>
    <dbReference type="NCBI Taxonomy" id="27322"/>
    <lineage>
        <taxon>Eukaryota</taxon>
        <taxon>Fungi</taxon>
        <taxon>Dikarya</taxon>
        <taxon>Ascomycota</taxon>
        <taxon>Saccharomycotina</taxon>
        <taxon>Pichiomycetes</taxon>
        <taxon>Metschnikowiaceae</taxon>
        <taxon>Metschnikowia</taxon>
    </lineage>
</organism>
<evidence type="ECO:0000256" key="1">
    <source>
        <dbReference type="ARBA" id="ARBA00008045"/>
    </source>
</evidence>
<proteinExistence type="inferred from homology"/>
<accession>A0A4V1J2X7</accession>
<keyword evidence="2 4" id="KW-0143">Chaperone</keyword>
<name>A0A4V1J2X7_9ASCO</name>
<dbReference type="EMBL" id="ML004466">
    <property type="protein sequence ID" value="RKP30099.1"/>
    <property type="molecule type" value="Genomic_DNA"/>
</dbReference>
<comment type="function">
    <text evidence="3 4">Binds specifically to cytosolic chaperonin (c-CPN) and transfers target proteins to it. Binds to nascent polypeptide chain and promotes folding in an environment in which there are many competing pathways for nonnative proteins.</text>
</comment>
<dbReference type="GO" id="GO:0005737">
    <property type="term" value="C:cytoplasm"/>
    <property type="evidence" value="ECO:0007669"/>
    <property type="project" value="UniProtKB-ARBA"/>
</dbReference>
<dbReference type="GO" id="GO:0051082">
    <property type="term" value="F:unfolded protein binding"/>
    <property type="evidence" value="ECO:0007669"/>
    <property type="project" value="InterPro"/>
</dbReference>
<comment type="similarity">
    <text evidence="1 4">Belongs to the prefoldin subunit beta family.</text>
</comment>
<gene>
    <name evidence="5" type="ORF">METBISCDRAFT_31167</name>
</gene>
<dbReference type="AlphaFoldDB" id="A0A4V1J2X7"/>
<sequence>MELLPLGQRNTAEVLWEDQQKINQFSSLINQRDLHSDQLKALQTEKEYIDDLALEIELVDEDEQIQYKICDSFVSVSVSKAVEMIEAENELLDVKIATLSEKIAEIDSKINLLKAHLYGKFGNNINLERD</sequence>
<evidence type="ECO:0000256" key="2">
    <source>
        <dbReference type="ARBA" id="ARBA00023186"/>
    </source>
</evidence>
<evidence type="ECO:0000256" key="4">
    <source>
        <dbReference type="PIRNR" id="PIRNR016477"/>
    </source>
</evidence>
<dbReference type="Pfam" id="PF01920">
    <property type="entry name" value="Prefoldin_2"/>
    <property type="match status" value="1"/>
</dbReference>